<dbReference type="PROSITE" id="PS51382">
    <property type="entry name" value="SPX"/>
    <property type="match status" value="1"/>
</dbReference>
<proteinExistence type="predicted"/>
<gene>
    <name evidence="3" type="ORF">D0Y65_041420</name>
</gene>
<dbReference type="InterPro" id="IPR004331">
    <property type="entry name" value="SPX_dom"/>
</dbReference>
<protein>
    <submittedName>
        <fullName evidence="3">Phosphate transporter PHO1-like 10</fullName>
    </submittedName>
</protein>
<keyword evidence="4" id="KW-1185">Reference proteome</keyword>
<evidence type="ECO:0000259" key="2">
    <source>
        <dbReference type="PROSITE" id="PS51382"/>
    </source>
</evidence>
<dbReference type="GO" id="GO:0006817">
    <property type="term" value="P:phosphate ion transport"/>
    <property type="evidence" value="ECO:0007669"/>
    <property type="project" value="TreeGrafter"/>
</dbReference>
<reference evidence="3 4" key="1">
    <citation type="submission" date="2018-09" db="EMBL/GenBank/DDBJ databases">
        <title>A high-quality reference genome of wild soybean provides a powerful tool to mine soybean genomes.</title>
        <authorList>
            <person name="Xie M."/>
            <person name="Chung C.Y.L."/>
            <person name="Li M.-W."/>
            <person name="Wong F.-L."/>
            <person name="Chan T.-F."/>
            <person name="Lam H.-M."/>
        </authorList>
    </citation>
    <scope>NUCLEOTIDE SEQUENCE [LARGE SCALE GENOMIC DNA]</scope>
    <source>
        <strain evidence="4">cv. W05</strain>
        <tissue evidence="3">Hypocotyl of etiolated seedlings</tissue>
    </source>
</reference>
<evidence type="ECO:0000256" key="1">
    <source>
        <dbReference type="SAM" id="MobiDB-lite"/>
    </source>
</evidence>
<dbReference type="PANTHER" id="PTHR10783">
    <property type="entry name" value="XENOTROPIC AND POLYTROPIC RETROVIRUS RECEPTOR 1-RELATED"/>
    <property type="match status" value="1"/>
</dbReference>
<feature type="region of interest" description="Disordered" evidence="1">
    <location>
        <begin position="21"/>
        <end position="46"/>
    </location>
</feature>
<dbReference type="AlphaFoldDB" id="A0A445GVL1"/>
<accession>A0A445GVL1</accession>
<dbReference type="GO" id="GO:0005886">
    <property type="term" value="C:plasma membrane"/>
    <property type="evidence" value="ECO:0007669"/>
    <property type="project" value="TreeGrafter"/>
</dbReference>
<dbReference type="GO" id="GO:0016036">
    <property type="term" value="P:cellular response to phosphate starvation"/>
    <property type="evidence" value="ECO:0007669"/>
    <property type="project" value="TreeGrafter"/>
</dbReference>
<dbReference type="GO" id="GO:0005802">
    <property type="term" value="C:trans-Golgi network"/>
    <property type="evidence" value="ECO:0007669"/>
    <property type="project" value="TreeGrafter"/>
</dbReference>
<dbReference type="Pfam" id="PF03105">
    <property type="entry name" value="SPX"/>
    <property type="match status" value="1"/>
</dbReference>
<evidence type="ECO:0000313" key="4">
    <source>
        <dbReference type="Proteomes" id="UP000289340"/>
    </source>
</evidence>
<evidence type="ECO:0000313" key="3">
    <source>
        <dbReference type="EMBL" id="RZB65357.1"/>
    </source>
</evidence>
<dbReference type="EMBL" id="QZWG01000015">
    <property type="protein sequence ID" value="RZB65357.1"/>
    <property type="molecule type" value="Genomic_DNA"/>
</dbReference>
<comment type="caution">
    <text evidence="3">The sequence shown here is derived from an EMBL/GenBank/DDBJ whole genome shotgun (WGS) entry which is preliminary data.</text>
</comment>
<dbReference type="GO" id="GO:0000822">
    <property type="term" value="F:inositol hexakisphosphate binding"/>
    <property type="evidence" value="ECO:0007669"/>
    <property type="project" value="TreeGrafter"/>
</dbReference>
<sequence length="331" mass="37871">MVILAASTSLLLACKHMNNHTTKGVRPQKNIERDKKNSKQATHNRSLHHRLRLERAFSGIHLQGSNHQREGDIEDQAIEVKTLEQDGSRQLYKTNFQKFDEEGGEVEARLFQKLDEELNKVNAFYKDQVEAAQHEVTLLSKQMEALVALRVKIISSPEETMDESHQQKDSMVGPEDNALQQANRNTHHEEQAEANNNYITKDPLEILQHVKVDNVPQSPISTIKKAFTDSSDNELSFSKEELRKVEEQLRLVFVEFYQKLLHLKDYSFMNLSAFSKIMKKYEKVRSIPRASGNEKEQLTSDDDVGVILRRKAARELRLRFHGGGGGGSLNL</sequence>
<name>A0A445GVL1_GLYSO</name>
<dbReference type="Proteomes" id="UP000289340">
    <property type="component" value="Chromosome 15"/>
</dbReference>
<organism evidence="3 4">
    <name type="scientific">Glycine soja</name>
    <name type="common">Wild soybean</name>
    <dbReference type="NCBI Taxonomy" id="3848"/>
    <lineage>
        <taxon>Eukaryota</taxon>
        <taxon>Viridiplantae</taxon>
        <taxon>Streptophyta</taxon>
        <taxon>Embryophyta</taxon>
        <taxon>Tracheophyta</taxon>
        <taxon>Spermatophyta</taxon>
        <taxon>Magnoliopsida</taxon>
        <taxon>eudicotyledons</taxon>
        <taxon>Gunneridae</taxon>
        <taxon>Pentapetalae</taxon>
        <taxon>rosids</taxon>
        <taxon>fabids</taxon>
        <taxon>Fabales</taxon>
        <taxon>Fabaceae</taxon>
        <taxon>Papilionoideae</taxon>
        <taxon>50 kb inversion clade</taxon>
        <taxon>NPAAA clade</taxon>
        <taxon>indigoferoid/millettioid clade</taxon>
        <taxon>Phaseoleae</taxon>
        <taxon>Glycine</taxon>
        <taxon>Glycine subgen. Soja</taxon>
    </lineage>
</organism>
<feature type="domain" description="SPX" evidence="2">
    <location>
        <begin position="1"/>
        <end position="295"/>
    </location>
</feature>
<dbReference type="PANTHER" id="PTHR10783:SF104">
    <property type="entry name" value="PHOSPHATE TRANSPORTER PHO1 HOMOLOG 10"/>
    <property type="match status" value="1"/>
</dbReference>